<reference evidence="1" key="2">
    <citation type="submission" date="2021-01" db="EMBL/GenBank/DDBJ databases">
        <authorList>
            <person name="Schikora-Tamarit M.A."/>
        </authorList>
    </citation>
    <scope>NUCLEOTIDE SEQUENCE</scope>
    <source>
        <strain evidence="1">CBS2887</strain>
    </source>
</reference>
<proteinExistence type="predicted"/>
<accession>A0A9P8TQ66</accession>
<dbReference type="EMBL" id="JAEUBG010000970">
    <property type="protein sequence ID" value="KAH3687151.1"/>
    <property type="molecule type" value="Genomic_DNA"/>
</dbReference>
<sequence>MSLNRSGRSRVITVACLEVKLELEMRLSVPLDGLEPSNSASSWYCSSTVSLFLTVSLGQNIWIKTRFRSSISKPCLPRDLLKVSFKDKLEQILVIVNWVIFEEMIGPSGFDNFGRLLKDSKLKNLNLGGFEAGAKTDCFLLSCRAFGSTV</sequence>
<comment type="caution">
    <text evidence="1">The sequence shown here is derived from an EMBL/GenBank/DDBJ whole genome shotgun (WGS) entry which is preliminary data.</text>
</comment>
<organism evidence="1 2">
    <name type="scientific">Wickerhamomyces pijperi</name>
    <name type="common">Yeast</name>
    <name type="synonym">Pichia pijperi</name>
    <dbReference type="NCBI Taxonomy" id="599730"/>
    <lineage>
        <taxon>Eukaryota</taxon>
        <taxon>Fungi</taxon>
        <taxon>Dikarya</taxon>
        <taxon>Ascomycota</taxon>
        <taxon>Saccharomycotina</taxon>
        <taxon>Saccharomycetes</taxon>
        <taxon>Phaffomycetales</taxon>
        <taxon>Wickerhamomycetaceae</taxon>
        <taxon>Wickerhamomyces</taxon>
    </lineage>
</organism>
<evidence type="ECO:0000313" key="2">
    <source>
        <dbReference type="Proteomes" id="UP000774326"/>
    </source>
</evidence>
<name>A0A9P8TQ66_WICPI</name>
<dbReference type="Proteomes" id="UP000774326">
    <property type="component" value="Unassembled WGS sequence"/>
</dbReference>
<reference evidence="1" key="1">
    <citation type="journal article" date="2021" name="Open Biol.">
        <title>Shared evolutionary footprints suggest mitochondrial oxidative damage underlies multiple complex I losses in fungi.</title>
        <authorList>
            <person name="Schikora-Tamarit M.A."/>
            <person name="Marcet-Houben M."/>
            <person name="Nosek J."/>
            <person name="Gabaldon T."/>
        </authorList>
    </citation>
    <scope>NUCLEOTIDE SEQUENCE</scope>
    <source>
        <strain evidence="1">CBS2887</strain>
    </source>
</reference>
<protein>
    <submittedName>
        <fullName evidence="1">Uncharacterized protein</fullName>
    </submittedName>
</protein>
<evidence type="ECO:0000313" key="1">
    <source>
        <dbReference type="EMBL" id="KAH3687151.1"/>
    </source>
</evidence>
<dbReference type="AlphaFoldDB" id="A0A9P8TQ66"/>
<gene>
    <name evidence="1" type="ORF">WICPIJ_001866</name>
</gene>
<keyword evidence="2" id="KW-1185">Reference proteome</keyword>